<dbReference type="InterPro" id="IPR018060">
    <property type="entry name" value="HTH_AraC"/>
</dbReference>
<evidence type="ECO:0000313" key="5">
    <source>
        <dbReference type="EMBL" id="RBP18986.1"/>
    </source>
</evidence>
<reference evidence="5 6" key="1">
    <citation type="submission" date="2018-06" db="EMBL/GenBank/DDBJ databases">
        <title>Genomic Encyclopedia of Type Strains, Phase III (KMG-III): the genomes of soil and plant-associated and newly described type strains.</title>
        <authorList>
            <person name="Whitman W."/>
        </authorList>
    </citation>
    <scope>NUCLEOTIDE SEQUENCE [LARGE SCALE GENOMIC DNA]</scope>
    <source>
        <strain evidence="5 6">CECT 7342</strain>
    </source>
</reference>
<dbReference type="InterPro" id="IPR020449">
    <property type="entry name" value="Tscrpt_reg_AraC-type_HTH"/>
</dbReference>
<evidence type="ECO:0000256" key="1">
    <source>
        <dbReference type="ARBA" id="ARBA00023015"/>
    </source>
</evidence>
<keyword evidence="1" id="KW-0805">Transcription regulation</keyword>
<dbReference type="EMBL" id="QNRM01000005">
    <property type="protein sequence ID" value="RBP18986.1"/>
    <property type="molecule type" value="Genomic_DNA"/>
</dbReference>
<evidence type="ECO:0000256" key="2">
    <source>
        <dbReference type="ARBA" id="ARBA00023125"/>
    </source>
</evidence>
<dbReference type="SUPFAM" id="SSF46689">
    <property type="entry name" value="Homeodomain-like"/>
    <property type="match status" value="2"/>
</dbReference>
<dbReference type="Proteomes" id="UP000252124">
    <property type="component" value="Unassembled WGS sequence"/>
</dbReference>
<dbReference type="SMART" id="SM00342">
    <property type="entry name" value="HTH_ARAC"/>
    <property type="match status" value="1"/>
</dbReference>
<dbReference type="PRINTS" id="PR00032">
    <property type="entry name" value="HTHARAC"/>
</dbReference>
<protein>
    <submittedName>
        <fullName evidence="5">AraC-like DNA-binding protein</fullName>
    </submittedName>
</protein>
<evidence type="ECO:0000313" key="6">
    <source>
        <dbReference type="Proteomes" id="UP000252124"/>
    </source>
</evidence>
<keyword evidence="3" id="KW-0804">Transcription</keyword>
<evidence type="ECO:0000259" key="4">
    <source>
        <dbReference type="PROSITE" id="PS01124"/>
    </source>
</evidence>
<dbReference type="PROSITE" id="PS01124">
    <property type="entry name" value="HTH_ARAC_FAMILY_2"/>
    <property type="match status" value="1"/>
</dbReference>
<proteinExistence type="predicted"/>
<dbReference type="GeneID" id="99733260"/>
<dbReference type="PANTHER" id="PTHR46796:SF14">
    <property type="entry name" value="TRANSCRIPTIONAL REGULATORY PROTEIN"/>
    <property type="match status" value="1"/>
</dbReference>
<comment type="caution">
    <text evidence="5">The sequence shown here is derived from an EMBL/GenBank/DDBJ whole genome shotgun (WGS) entry which is preliminary data.</text>
</comment>
<name>A0ABX9GC66_9BURK</name>
<organism evidence="5 6">
    <name type="scientific">Achromobacter marplatensis</name>
    <dbReference type="NCBI Taxonomy" id="470868"/>
    <lineage>
        <taxon>Bacteria</taxon>
        <taxon>Pseudomonadati</taxon>
        <taxon>Pseudomonadota</taxon>
        <taxon>Betaproteobacteria</taxon>
        <taxon>Burkholderiales</taxon>
        <taxon>Alcaligenaceae</taxon>
        <taxon>Achromobacter</taxon>
    </lineage>
</organism>
<dbReference type="PANTHER" id="PTHR46796">
    <property type="entry name" value="HTH-TYPE TRANSCRIPTIONAL ACTIVATOR RHAS-RELATED"/>
    <property type="match status" value="1"/>
</dbReference>
<dbReference type="Gene3D" id="1.10.10.60">
    <property type="entry name" value="Homeodomain-like"/>
    <property type="match status" value="2"/>
</dbReference>
<feature type="domain" description="HTH araC/xylS-type" evidence="4">
    <location>
        <begin position="22"/>
        <end position="126"/>
    </location>
</feature>
<accession>A0ABX9GC66</accession>
<dbReference type="RefSeq" id="WP_088589331.1">
    <property type="nucleotide sequence ID" value="NZ_CADIJU010000017.1"/>
</dbReference>
<dbReference type="Pfam" id="PF12833">
    <property type="entry name" value="HTH_18"/>
    <property type="match status" value="1"/>
</dbReference>
<keyword evidence="6" id="KW-1185">Reference proteome</keyword>
<dbReference type="InterPro" id="IPR050204">
    <property type="entry name" value="AraC_XylS_family_regulators"/>
</dbReference>
<keyword evidence="2" id="KW-0238">DNA-binding</keyword>
<gene>
    <name evidence="5" type="ORF">DFP87_10563</name>
</gene>
<sequence length="129" mass="14074">MCPSIARAGDGGTLPCGFAPRKRSLPITLERLAKTMLLSGQNSVADVARACKLSRTHFTTVFRDAEGTTPHHWVLLQRVAEAREQLQIPNKTLADIALDCGFSDQAHFTRVFHNVVGVPPGAWRRAAKA</sequence>
<evidence type="ECO:0000256" key="3">
    <source>
        <dbReference type="ARBA" id="ARBA00023163"/>
    </source>
</evidence>
<dbReference type="InterPro" id="IPR009057">
    <property type="entry name" value="Homeodomain-like_sf"/>
</dbReference>